<organism evidence="3 4">
    <name type="scientific">Sungouiella intermedia</name>
    <dbReference type="NCBI Taxonomy" id="45354"/>
    <lineage>
        <taxon>Eukaryota</taxon>
        <taxon>Fungi</taxon>
        <taxon>Dikarya</taxon>
        <taxon>Ascomycota</taxon>
        <taxon>Saccharomycotina</taxon>
        <taxon>Pichiomycetes</taxon>
        <taxon>Metschnikowiaceae</taxon>
        <taxon>Sungouiella</taxon>
    </lineage>
</organism>
<dbReference type="GO" id="GO:0005634">
    <property type="term" value="C:nucleus"/>
    <property type="evidence" value="ECO:0007669"/>
    <property type="project" value="UniProtKB-SubCell"/>
</dbReference>
<dbReference type="OrthoDB" id="5419315at2759"/>
<dbReference type="GO" id="GO:0000976">
    <property type="term" value="F:transcription cis-regulatory region binding"/>
    <property type="evidence" value="ECO:0007669"/>
    <property type="project" value="TreeGrafter"/>
</dbReference>
<evidence type="ECO:0000256" key="1">
    <source>
        <dbReference type="ARBA" id="ARBA00004123"/>
    </source>
</evidence>
<dbReference type="GO" id="GO:0003700">
    <property type="term" value="F:DNA-binding transcription factor activity"/>
    <property type="evidence" value="ECO:0007669"/>
    <property type="project" value="TreeGrafter"/>
</dbReference>
<dbReference type="AlphaFoldDB" id="A0A1L0BB53"/>
<name>A0A1L0BB53_9ASCO</name>
<accession>A0A1L0BB53</accession>
<dbReference type="Pfam" id="PF11951">
    <property type="entry name" value="Fungal_trans_2"/>
    <property type="match status" value="1"/>
</dbReference>
<protein>
    <submittedName>
        <fullName evidence="3">CIC11C00000004231</fullName>
    </submittedName>
</protein>
<evidence type="ECO:0000313" key="4">
    <source>
        <dbReference type="Proteomes" id="UP000182334"/>
    </source>
</evidence>
<dbReference type="Proteomes" id="UP000182334">
    <property type="component" value="Chromosome I"/>
</dbReference>
<dbReference type="GO" id="GO:0045944">
    <property type="term" value="P:positive regulation of transcription by RNA polymerase II"/>
    <property type="evidence" value="ECO:0007669"/>
    <property type="project" value="TreeGrafter"/>
</dbReference>
<dbReference type="PANTHER" id="PTHR37534">
    <property type="entry name" value="TRANSCRIPTIONAL ACTIVATOR PROTEIN UGA3"/>
    <property type="match status" value="1"/>
</dbReference>
<dbReference type="InterPro" id="IPR021858">
    <property type="entry name" value="Fun_TF"/>
</dbReference>
<comment type="subcellular location">
    <subcellularLocation>
        <location evidence="1">Nucleus</location>
    </subcellularLocation>
</comment>
<evidence type="ECO:0000256" key="2">
    <source>
        <dbReference type="ARBA" id="ARBA00023242"/>
    </source>
</evidence>
<keyword evidence="2" id="KW-0539">Nucleus</keyword>
<gene>
    <name evidence="3" type="ORF">SAMEA4029010_CIC11G00000004231</name>
</gene>
<evidence type="ECO:0000313" key="3">
    <source>
        <dbReference type="EMBL" id="SGZ46891.1"/>
    </source>
</evidence>
<sequence>MAATPMSDQSSSMATSVTRSSLLPTSLEFLESLEMIDFAAVDLEAVESDLMGFKQDLTTFQMELQEQKQTELLDEQLAELQKEFEISPTIDSTFYSVYMSNLGDEGLRYLEMYKEYCTFITISEDSLNYFRKTFMGLATRSEPILYAVTAWGGFYHELGKNKGDFSKPWLYMQKAAKLMCNLIGDNLKPNNKEDFFVLFAFYLIFIGIEVCTGDVRNWGGFLGLCSQLIKSFGGLARVSEIFNHSNDIQWLLSDFQFHDILSSHALLKGTLFPVEEYRAVLRMDMSYGIDPLQGINAPIFYLIAEIGNKKVELRKKWALIEEHIRNGDENALRMRLQYYEEMEQSADYFTKQIDAVTPRSSMIELIKQDKREYKIHKSLFDLYVIIARMQLGTSIKQLPPSSAHQQLLLMKAIQLVDFLIPSKAKVALSLLLLICGMTCVVQHDRDEMIQRFRKHLKQYEIGNFQRVEELVEYAWTRNPYGHECIDWAQLGNEKGWNLNVA</sequence>
<proteinExistence type="predicted"/>
<dbReference type="EMBL" id="LT635756">
    <property type="protein sequence ID" value="SGZ46891.1"/>
    <property type="molecule type" value="Genomic_DNA"/>
</dbReference>
<keyword evidence="4" id="KW-1185">Reference proteome</keyword>
<reference evidence="3 4" key="1">
    <citation type="submission" date="2016-10" db="EMBL/GenBank/DDBJ databases">
        <authorList>
            <person name="de Groot N.N."/>
        </authorList>
    </citation>
    <scope>NUCLEOTIDE SEQUENCE [LARGE SCALE GENOMIC DNA]</scope>
    <source>
        <strain evidence="3 4">CBS 141442</strain>
    </source>
</reference>
<dbReference type="PANTHER" id="PTHR37534:SF7">
    <property type="entry name" value="TRANSCRIPTIONAL ACTIVATOR PROTEIN UGA3"/>
    <property type="match status" value="1"/>
</dbReference>